<evidence type="ECO:0000256" key="3">
    <source>
        <dbReference type="ARBA" id="ARBA00023163"/>
    </source>
</evidence>
<keyword evidence="7" id="KW-1185">Reference proteome</keyword>
<dbReference type="InterPro" id="IPR036390">
    <property type="entry name" value="WH_DNA-bd_sf"/>
</dbReference>
<dbReference type="SMART" id="SM00346">
    <property type="entry name" value="HTH_ICLR"/>
    <property type="match status" value="1"/>
</dbReference>
<protein>
    <submittedName>
        <fullName evidence="6">IclR family transcriptional regulator</fullName>
    </submittedName>
</protein>
<reference evidence="6 7" key="1">
    <citation type="submission" date="2023-09" db="EMBL/GenBank/DDBJ databases">
        <title>Whole genome shotgun sequencing (WGS) of Bosea sp. ZW T0_25, isolated from stored onions (Allium cepa).</title>
        <authorList>
            <person name="Stoll D.A."/>
            <person name="Huch M."/>
        </authorList>
    </citation>
    <scope>NUCLEOTIDE SEQUENCE [LARGE SCALE GENOMIC DNA]</scope>
    <source>
        <strain evidence="6 7">ZW T0_25</strain>
    </source>
</reference>
<evidence type="ECO:0000313" key="7">
    <source>
        <dbReference type="Proteomes" id="UP001254257"/>
    </source>
</evidence>
<feature type="domain" description="HTH iclR-type" evidence="4">
    <location>
        <begin position="8"/>
        <end position="69"/>
    </location>
</feature>
<evidence type="ECO:0000259" key="4">
    <source>
        <dbReference type="PROSITE" id="PS51077"/>
    </source>
</evidence>
<dbReference type="Proteomes" id="UP001254257">
    <property type="component" value="Unassembled WGS sequence"/>
</dbReference>
<dbReference type="Pfam" id="PF09339">
    <property type="entry name" value="HTH_IclR"/>
    <property type="match status" value="1"/>
</dbReference>
<dbReference type="Gene3D" id="3.30.450.40">
    <property type="match status" value="1"/>
</dbReference>
<dbReference type="Gene3D" id="1.10.10.10">
    <property type="entry name" value="Winged helix-like DNA-binding domain superfamily/Winged helix DNA-binding domain"/>
    <property type="match status" value="1"/>
</dbReference>
<dbReference type="SUPFAM" id="SSF55781">
    <property type="entry name" value="GAF domain-like"/>
    <property type="match status" value="1"/>
</dbReference>
<comment type="caution">
    <text evidence="6">The sequence shown here is derived from an EMBL/GenBank/DDBJ whole genome shotgun (WGS) entry which is preliminary data.</text>
</comment>
<evidence type="ECO:0000259" key="5">
    <source>
        <dbReference type="PROSITE" id="PS51078"/>
    </source>
</evidence>
<dbReference type="PROSITE" id="PS51078">
    <property type="entry name" value="ICLR_ED"/>
    <property type="match status" value="1"/>
</dbReference>
<feature type="domain" description="IclR-ED" evidence="5">
    <location>
        <begin position="70"/>
        <end position="255"/>
    </location>
</feature>
<dbReference type="InterPro" id="IPR005471">
    <property type="entry name" value="Tscrpt_reg_IclR_N"/>
</dbReference>
<dbReference type="Pfam" id="PF01614">
    <property type="entry name" value="IclR_C"/>
    <property type="match status" value="1"/>
</dbReference>
<dbReference type="InterPro" id="IPR036388">
    <property type="entry name" value="WH-like_DNA-bd_sf"/>
</dbReference>
<keyword evidence="2" id="KW-0238">DNA-binding</keyword>
<dbReference type="PROSITE" id="PS51077">
    <property type="entry name" value="HTH_ICLR"/>
    <property type="match status" value="1"/>
</dbReference>
<dbReference type="PANTHER" id="PTHR30136">
    <property type="entry name" value="HELIX-TURN-HELIX TRANSCRIPTIONAL REGULATOR, ICLR FAMILY"/>
    <property type="match status" value="1"/>
</dbReference>
<evidence type="ECO:0000256" key="1">
    <source>
        <dbReference type="ARBA" id="ARBA00023015"/>
    </source>
</evidence>
<dbReference type="InterPro" id="IPR029016">
    <property type="entry name" value="GAF-like_dom_sf"/>
</dbReference>
<keyword evidence="1" id="KW-0805">Transcription regulation</keyword>
<gene>
    <name evidence="6" type="ORF">RKE40_11580</name>
</gene>
<accession>A0ABU3S856</accession>
<proteinExistence type="predicted"/>
<keyword evidence="3" id="KW-0804">Transcription</keyword>
<dbReference type="InterPro" id="IPR050707">
    <property type="entry name" value="HTH_MetabolicPath_Reg"/>
</dbReference>
<organism evidence="6 7">
    <name type="scientific">Bosea rubneri</name>
    <dbReference type="NCBI Taxonomy" id="3075434"/>
    <lineage>
        <taxon>Bacteria</taxon>
        <taxon>Pseudomonadati</taxon>
        <taxon>Pseudomonadota</taxon>
        <taxon>Alphaproteobacteria</taxon>
        <taxon>Hyphomicrobiales</taxon>
        <taxon>Boseaceae</taxon>
        <taxon>Bosea</taxon>
    </lineage>
</organism>
<dbReference type="RefSeq" id="WP_316018397.1">
    <property type="nucleotide sequence ID" value="NZ_JAWDID010000014.1"/>
</dbReference>
<dbReference type="InterPro" id="IPR014757">
    <property type="entry name" value="Tscrpt_reg_IclR_C"/>
</dbReference>
<evidence type="ECO:0000313" key="6">
    <source>
        <dbReference type="EMBL" id="MDU0340530.1"/>
    </source>
</evidence>
<dbReference type="EMBL" id="JAWDID010000014">
    <property type="protein sequence ID" value="MDU0340530.1"/>
    <property type="molecule type" value="Genomic_DNA"/>
</dbReference>
<evidence type="ECO:0000256" key="2">
    <source>
        <dbReference type="ARBA" id="ARBA00023125"/>
    </source>
</evidence>
<sequence length="268" mass="28973">MAGKGESLGTVQRVVEVLRHLAERGDTTIKDLSAAIGLVPSTCHRMLDLLVKEGLAEQAGERRGYHLGPEFFRLAALVNTRQDIRSLARPFLQQVVDACDETCVLCLYVPADRNMIFAEKSDSSQLLRYQLKLNSPQPVLWGASGRAILAHLPREDRRRIYEEAEDAPASHEKRPPLEELEAELSAIRARGYAVSHGQKIAGAVGINSAVFNAAGAVVGSLGVTVPQQRMVATDEAKLGLLVRQHAAALSHALGAPLSKPAENEIIPA</sequence>
<name>A0ABU3S856_9HYPH</name>
<dbReference type="SUPFAM" id="SSF46785">
    <property type="entry name" value="Winged helix' DNA-binding domain"/>
    <property type="match status" value="1"/>
</dbReference>
<dbReference type="PANTHER" id="PTHR30136:SF24">
    <property type="entry name" value="HTH-TYPE TRANSCRIPTIONAL REPRESSOR ALLR"/>
    <property type="match status" value="1"/>
</dbReference>